<comment type="caution">
    <text evidence="2">The sequence shown here is derived from an EMBL/GenBank/DDBJ whole genome shotgun (WGS) entry which is preliminary data.</text>
</comment>
<feature type="transmembrane region" description="Helical" evidence="1">
    <location>
        <begin position="83"/>
        <end position="101"/>
    </location>
</feature>
<name>A0A840I1I0_9PROT</name>
<evidence type="ECO:0000313" key="3">
    <source>
        <dbReference type="Proteomes" id="UP000563524"/>
    </source>
</evidence>
<organism evidence="2 3">
    <name type="scientific">Parvularcula dongshanensis</name>
    <dbReference type="NCBI Taxonomy" id="1173995"/>
    <lineage>
        <taxon>Bacteria</taxon>
        <taxon>Pseudomonadati</taxon>
        <taxon>Pseudomonadota</taxon>
        <taxon>Alphaproteobacteria</taxon>
        <taxon>Parvularculales</taxon>
        <taxon>Parvularculaceae</taxon>
        <taxon>Parvularcula</taxon>
    </lineage>
</organism>
<keyword evidence="1" id="KW-0472">Membrane</keyword>
<evidence type="ECO:0000256" key="1">
    <source>
        <dbReference type="SAM" id="Phobius"/>
    </source>
</evidence>
<keyword evidence="1" id="KW-0812">Transmembrane</keyword>
<dbReference type="RefSeq" id="WP_183815856.1">
    <property type="nucleotide sequence ID" value="NZ_JACHOB010000001.1"/>
</dbReference>
<dbReference type="Proteomes" id="UP000563524">
    <property type="component" value="Unassembled WGS sequence"/>
</dbReference>
<evidence type="ECO:0000313" key="2">
    <source>
        <dbReference type="EMBL" id="MBB4658205.1"/>
    </source>
</evidence>
<feature type="transmembrane region" description="Helical" evidence="1">
    <location>
        <begin position="44"/>
        <end position="63"/>
    </location>
</feature>
<feature type="transmembrane region" description="Helical" evidence="1">
    <location>
        <begin position="6"/>
        <end position="24"/>
    </location>
</feature>
<dbReference type="AlphaFoldDB" id="A0A840I1I0"/>
<keyword evidence="3" id="KW-1185">Reference proteome</keyword>
<proteinExistence type="predicted"/>
<keyword evidence="1" id="KW-1133">Transmembrane helix</keyword>
<accession>A0A840I1I0</accession>
<dbReference type="EMBL" id="JACHOB010000001">
    <property type="protein sequence ID" value="MBB4658205.1"/>
    <property type="molecule type" value="Genomic_DNA"/>
</dbReference>
<gene>
    <name evidence="2" type="ORF">GGQ59_000705</name>
</gene>
<reference evidence="2 3" key="1">
    <citation type="submission" date="2020-08" db="EMBL/GenBank/DDBJ databases">
        <title>Genomic Encyclopedia of Type Strains, Phase IV (KMG-IV): sequencing the most valuable type-strain genomes for metagenomic binning, comparative biology and taxonomic classification.</title>
        <authorList>
            <person name="Goeker M."/>
        </authorList>
    </citation>
    <scope>NUCLEOTIDE SEQUENCE [LARGE SCALE GENOMIC DNA]</scope>
    <source>
        <strain evidence="2 3">DSM 102850</strain>
    </source>
</reference>
<protein>
    <submittedName>
        <fullName evidence="2">Uncharacterized protein</fullName>
    </submittedName>
</protein>
<sequence>MFDFLSFASKVVGSIVYSMIKPTLEIRRRRNRRGALTFAHDAALRPFIGKALTLVAIVAWITVQLGSVLGPLPPEARAVIDPLYWELFGLVCMIGIICRTFDGPAS</sequence>